<dbReference type="EMBL" id="JAIQCV010000010">
    <property type="protein sequence ID" value="KAH1055150.1"/>
    <property type="molecule type" value="Genomic_DNA"/>
</dbReference>
<evidence type="ECO:0000313" key="1">
    <source>
        <dbReference type="EMBL" id="KAH1055150.1"/>
    </source>
</evidence>
<dbReference type="AlphaFoldDB" id="A0A9D3ZPD2"/>
<proteinExistence type="predicted"/>
<accession>A0A9D3ZPD2</accession>
<keyword evidence="2" id="KW-1185">Reference proteome</keyword>
<organism evidence="1 2">
    <name type="scientific">Gossypium stocksii</name>
    <dbReference type="NCBI Taxonomy" id="47602"/>
    <lineage>
        <taxon>Eukaryota</taxon>
        <taxon>Viridiplantae</taxon>
        <taxon>Streptophyta</taxon>
        <taxon>Embryophyta</taxon>
        <taxon>Tracheophyta</taxon>
        <taxon>Spermatophyta</taxon>
        <taxon>Magnoliopsida</taxon>
        <taxon>eudicotyledons</taxon>
        <taxon>Gunneridae</taxon>
        <taxon>Pentapetalae</taxon>
        <taxon>rosids</taxon>
        <taxon>malvids</taxon>
        <taxon>Malvales</taxon>
        <taxon>Malvaceae</taxon>
        <taxon>Malvoideae</taxon>
        <taxon>Gossypium</taxon>
    </lineage>
</organism>
<protein>
    <submittedName>
        <fullName evidence="1">Uncharacterized protein</fullName>
    </submittedName>
</protein>
<gene>
    <name evidence="1" type="ORF">J1N35_033215</name>
</gene>
<sequence length="101" mass="11636">MPMEGIIQIPLQPNTFTRRASVPFAFRQDREVHLDAFYLLKEFELELQIISALQFHIDSLPPFCGVARFRSVVERHLDVEVTGFGRYGRPIRLDVFGLAGM</sequence>
<dbReference type="Proteomes" id="UP000828251">
    <property type="component" value="Unassembled WGS sequence"/>
</dbReference>
<reference evidence="1 2" key="1">
    <citation type="journal article" date="2021" name="Plant Biotechnol. J.">
        <title>Multi-omics assisted identification of the key and species-specific regulatory components of drought-tolerant mechanisms in Gossypium stocksii.</title>
        <authorList>
            <person name="Yu D."/>
            <person name="Ke L."/>
            <person name="Zhang D."/>
            <person name="Wu Y."/>
            <person name="Sun Y."/>
            <person name="Mei J."/>
            <person name="Sun J."/>
            <person name="Sun Y."/>
        </authorList>
    </citation>
    <scope>NUCLEOTIDE SEQUENCE [LARGE SCALE GENOMIC DNA]</scope>
    <source>
        <strain evidence="2">cv. E1</strain>
        <tissue evidence="1">Leaf</tissue>
    </source>
</reference>
<comment type="caution">
    <text evidence="1">The sequence shown here is derived from an EMBL/GenBank/DDBJ whole genome shotgun (WGS) entry which is preliminary data.</text>
</comment>
<evidence type="ECO:0000313" key="2">
    <source>
        <dbReference type="Proteomes" id="UP000828251"/>
    </source>
</evidence>
<name>A0A9D3ZPD2_9ROSI</name>